<organism evidence="1 2">
    <name type="scientific">Elysia crispata</name>
    <name type="common">lettuce slug</name>
    <dbReference type="NCBI Taxonomy" id="231223"/>
    <lineage>
        <taxon>Eukaryota</taxon>
        <taxon>Metazoa</taxon>
        <taxon>Spiralia</taxon>
        <taxon>Lophotrochozoa</taxon>
        <taxon>Mollusca</taxon>
        <taxon>Gastropoda</taxon>
        <taxon>Heterobranchia</taxon>
        <taxon>Euthyneura</taxon>
        <taxon>Panpulmonata</taxon>
        <taxon>Sacoglossa</taxon>
        <taxon>Placobranchoidea</taxon>
        <taxon>Plakobranchidae</taxon>
        <taxon>Elysia</taxon>
    </lineage>
</organism>
<evidence type="ECO:0000313" key="2">
    <source>
        <dbReference type="Proteomes" id="UP001283361"/>
    </source>
</evidence>
<sequence length="96" mass="10822">MLQNVVARYKSGTYNLRFRQTGWLDETPSSFATSEFNESLNIVSPALNQLRQALHESLCPTLISITLFVCVCFHDSLAIMRGGLEADYDYERRSGG</sequence>
<proteinExistence type="predicted"/>
<evidence type="ECO:0000313" key="1">
    <source>
        <dbReference type="EMBL" id="KAK3711015.1"/>
    </source>
</evidence>
<keyword evidence="2" id="KW-1185">Reference proteome</keyword>
<protein>
    <submittedName>
        <fullName evidence="1">Uncharacterized protein</fullName>
    </submittedName>
</protein>
<accession>A0AAE1CLQ6</accession>
<dbReference type="AlphaFoldDB" id="A0AAE1CLQ6"/>
<dbReference type="Proteomes" id="UP001283361">
    <property type="component" value="Unassembled WGS sequence"/>
</dbReference>
<name>A0AAE1CLQ6_9GAST</name>
<dbReference type="EMBL" id="JAWDGP010007625">
    <property type="protein sequence ID" value="KAK3711015.1"/>
    <property type="molecule type" value="Genomic_DNA"/>
</dbReference>
<gene>
    <name evidence="1" type="ORF">RRG08_009604</name>
</gene>
<comment type="caution">
    <text evidence="1">The sequence shown here is derived from an EMBL/GenBank/DDBJ whole genome shotgun (WGS) entry which is preliminary data.</text>
</comment>
<reference evidence="1" key="1">
    <citation type="journal article" date="2023" name="G3 (Bethesda)">
        <title>A reference genome for the long-term kleptoplast-retaining sea slug Elysia crispata morphotype clarki.</title>
        <authorList>
            <person name="Eastman K.E."/>
            <person name="Pendleton A.L."/>
            <person name="Shaikh M.A."/>
            <person name="Suttiyut T."/>
            <person name="Ogas R."/>
            <person name="Tomko P."/>
            <person name="Gavelis G."/>
            <person name="Widhalm J.R."/>
            <person name="Wisecaver J.H."/>
        </authorList>
    </citation>
    <scope>NUCLEOTIDE SEQUENCE</scope>
    <source>
        <strain evidence="1">ECLA1</strain>
    </source>
</reference>